<evidence type="ECO:0000256" key="1">
    <source>
        <dbReference type="ARBA" id="ARBA00004141"/>
    </source>
</evidence>
<evidence type="ECO:0000256" key="6">
    <source>
        <dbReference type="ARBA" id="ARBA00023315"/>
    </source>
</evidence>
<dbReference type="GO" id="GO:0005794">
    <property type="term" value="C:Golgi apparatus"/>
    <property type="evidence" value="ECO:0007669"/>
    <property type="project" value="TreeGrafter"/>
</dbReference>
<accession>A0AAU9J3K2</accession>
<feature type="domain" description="Palmitoyltransferase DHHC" evidence="9">
    <location>
        <begin position="95"/>
        <end position="229"/>
    </location>
</feature>
<name>A0AAU9J3K2_9CILI</name>
<dbReference type="Pfam" id="PF01529">
    <property type="entry name" value="DHHC"/>
    <property type="match status" value="1"/>
</dbReference>
<keyword evidence="4 7" id="KW-1133">Transmembrane helix</keyword>
<feature type="compositionally biased region" description="Polar residues" evidence="8">
    <location>
        <begin position="296"/>
        <end position="305"/>
    </location>
</feature>
<dbReference type="InterPro" id="IPR001594">
    <property type="entry name" value="Palmitoyltrfase_DHHC"/>
</dbReference>
<dbReference type="GO" id="GO:0019706">
    <property type="term" value="F:protein-cysteine S-palmitoyltransferase activity"/>
    <property type="evidence" value="ECO:0007669"/>
    <property type="project" value="UniProtKB-EC"/>
</dbReference>
<keyword evidence="5 7" id="KW-0472">Membrane</keyword>
<keyword evidence="2 7" id="KW-0808">Transferase</keyword>
<feature type="compositionally biased region" description="Basic and acidic residues" evidence="8">
    <location>
        <begin position="283"/>
        <end position="295"/>
    </location>
</feature>
<keyword evidence="6 7" id="KW-0012">Acyltransferase</keyword>
<dbReference type="GO" id="GO:0016020">
    <property type="term" value="C:membrane"/>
    <property type="evidence" value="ECO:0007669"/>
    <property type="project" value="UniProtKB-SubCell"/>
</dbReference>
<evidence type="ECO:0000256" key="5">
    <source>
        <dbReference type="ARBA" id="ARBA00023136"/>
    </source>
</evidence>
<dbReference type="Proteomes" id="UP001162131">
    <property type="component" value="Unassembled WGS sequence"/>
</dbReference>
<evidence type="ECO:0000259" key="9">
    <source>
        <dbReference type="Pfam" id="PF01529"/>
    </source>
</evidence>
<dbReference type="EC" id="2.3.1.225" evidence="7"/>
<dbReference type="EMBL" id="CAJZBQ010000024">
    <property type="protein sequence ID" value="CAG9319830.1"/>
    <property type="molecule type" value="Genomic_DNA"/>
</dbReference>
<evidence type="ECO:0000256" key="3">
    <source>
        <dbReference type="ARBA" id="ARBA00022692"/>
    </source>
</evidence>
<feature type="transmembrane region" description="Helical" evidence="7">
    <location>
        <begin position="46"/>
        <end position="64"/>
    </location>
</feature>
<feature type="transmembrane region" description="Helical" evidence="7">
    <location>
        <begin position="152"/>
        <end position="170"/>
    </location>
</feature>
<evidence type="ECO:0000313" key="11">
    <source>
        <dbReference type="Proteomes" id="UP001162131"/>
    </source>
</evidence>
<feature type="region of interest" description="Disordered" evidence="8">
    <location>
        <begin position="283"/>
        <end position="318"/>
    </location>
</feature>
<feature type="transmembrane region" description="Helical" evidence="7">
    <location>
        <begin position="20"/>
        <end position="40"/>
    </location>
</feature>
<dbReference type="GO" id="GO:0006612">
    <property type="term" value="P:protein targeting to membrane"/>
    <property type="evidence" value="ECO:0007669"/>
    <property type="project" value="TreeGrafter"/>
</dbReference>
<comment type="subcellular location">
    <subcellularLocation>
        <location evidence="1">Membrane</location>
        <topology evidence="1">Multi-pass membrane protein</topology>
    </subcellularLocation>
</comment>
<dbReference type="GO" id="GO:0005783">
    <property type="term" value="C:endoplasmic reticulum"/>
    <property type="evidence" value="ECO:0007669"/>
    <property type="project" value="TreeGrafter"/>
</dbReference>
<dbReference type="PROSITE" id="PS50216">
    <property type="entry name" value="DHHC"/>
    <property type="match status" value="1"/>
</dbReference>
<feature type="compositionally biased region" description="Basic and acidic residues" evidence="8">
    <location>
        <begin position="306"/>
        <end position="318"/>
    </location>
</feature>
<evidence type="ECO:0000313" key="10">
    <source>
        <dbReference type="EMBL" id="CAG9319830.1"/>
    </source>
</evidence>
<dbReference type="AlphaFoldDB" id="A0AAU9J3K2"/>
<reference evidence="10" key="1">
    <citation type="submission" date="2021-09" db="EMBL/GenBank/DDBJ databases">
        <authorList>
            <consortium name="AG Swart"/>
            <person name="Singh M."/>
            <person name="Singh A."/>
            <person name="Seah K."/>
            <person name="Emmerich C."/>
        </authorList>
    </citation>
    <scope>NUCLEOTIDE SEQUENCE</scope>
    <source>
        <strain evidence="10">ATCC30299</strain>
    </source>
</reference>
<dbReference type="PANTHER" id="PTHR22883:SF203">
    <property type="entry name" value="PALMITOYLTRANSFERASE"/>
    <property type="match status" value="1"/>
</dbReference>
<proteinExistence type="inferred from homology"/>
<feature type="transmembrane region" description="Helical" evidence="7">
    <location>
        <begin position="190"/>
        <end position="218"/>
    </location>
</feature>
<organism evidence="10 11">
    <name type="scientific">Blepharisma stoltei</name>
    <dbReference type="NCBI Taxonomy" id="1481888"/>
    <lineage>
        <taxon>Eukaryota</taxon>
        <taxon>Sar</taxon>
        <taxon>Alveolata</taxon>
        <taxon>Ciliophora</taxon>
        <taxon>Postciliodesmatophora</taxon>
        <taxon>Heterotrichea</taxon>
        <taxon>Heterotrichida</taxon>
        <taxon>Blepharismidae</taxon>
        <taxon>Blepharisma</taxon>
    </lineage>
</organism>
<dbReference type="PANTHER" id="PTHR22883">
    <property type="entry name" value="ZINC FINGER DHHC DOMAIN CONTAINING PROTEIN"/>
    <property type="match status" value="1"/>
</dbReference>
<evidence type="ECO:0000256" key="4">
    <source>
        <dbReference type="ARBA" id="ARBA00022989"/>
    </source>
</evidence>
<evidence type="ECO:0000256" key="2">
    <source>
        <dbReference type="ARBA" id="ARBA00022679"/>
    </source>
</evidence>
<comment type="catalytic activity">
    <reaction evidence="7">
        <text>L-cysteinyl-[protein] + hexadecanoyl-CoA = S-hexadecanoyl-L-cysteinyl-[protein] + CoA</text>
        <dbReference type="Rhea" id="RHEA:36683"/>
        <dbReference type="Rhea" id="RHEA-COMP:10131"/>
        <dbReference type="Rhea" id="RHEA-COMP:11032"/>
        <dbReference type="ChEBI" id="CHEBI:29950"/>
        <dbReference type="ChEBI" id="CHEBI:57287"/>
        <dbReference type="ChEBI" id="CHEBI:57379"/>
        <dbReference type="ChEBI" id="CHEBI:74151"/>
        <dbReference type="EC" id="2.3.1.225"/>
    </reaction>
</comment>
<evidence type="ECO:0000256" key="7">
    <source>
        <dbReference type="RuleBase" id="RU079119"/>
    </source>
</evidence>
<comment type="similarity">
    <text evidence="7">Belongs to the DHHC palmitoyltransferase family.</text>
</comment>
<evidence type="ECO:0000256" key="8">
    <source>
        <dbReference type="SAM" id="MobiDB-lite"/>
    </source>
</evidence>
<protein>
    <recommendedName>
        <fullName evidence="7">Palmitoyltransferase</fullName>
        <ecNumber evidence="7">2.3.1.225</ecNumber>
    </recommendedName>
</protein>
<gene>
    <name evidence="10" type="ORF">BSTOLATCC_MIC25075</name>
</gene>
<dbReference type="InterPro" id="IPR039859">
    <property type="entry name" value="PFA4/ZDH16/20/ERF2-like"/>
</dbReference>
<sequence length="318" mass="36772">MKKYMARNGFTRPFHSLQLLSWVITFLLAGTFYTLTLPPLYLQMQILAGISYSIISISTIFFGFKVTYTDPTDPAVHAAFNSQISGNEMDLSELTKLCKICKVHVHSDSKHCRECNRCVNNFDHHCKWLNNCIGKINYRHFIGTILSLQGQMGVQVLSSVYLLIAISSGWSEKENVKDMYGLDDEGIEGIYIYHIIVTILSSLIFLVVGHLLGFHIWLMLNHMSTYQYILSRRAKKALKSNKTTPEANPNESIQRYYEPYILSKEEDEELPFRLDRRTPKLITNDKKKNINKENSQDNTFYNSQLEEMKKEKPDMNQS</sequence>
<comment type="domain">
    <text evidence="7">The DHHC domain is required for palmitoyltransferase activity.</text>
</comment>
<comment type="caution">
    <text evidence="10">The sequence shown here is derived from an EMBL/GenBank/DDBJ whole genome shotgun (WGS) entry which is preliminary data.</text>
</comment>
<keyword evidence="3 7" id="KW-0812">Transmembrane</keyword>
<keyword evidence="11" id="KW-1185">Reference proteome</keyword>